<dbReference type="SUPFAM" id="SSF56059">
    <property type="entry name" value="Glutathione synthetase ATP-binding domain-like"/>
    <property type="match status" value="1"/>
</dbReference>
<evidence type="ECO:0000313" key="2">
    <source>
        <dbReference type="Proteomes" id="UP000638849"/>
    </source>
</evidence>
<dbReference type="EMBL" id="JAEEAQ010000001">
    <property type="protein sequence ID" value="MBI0311451.1"/>
    <property type="molecule type" value="Genomic_DNA"/>
</dbReference>
<protein>
    <recommendedName>
        <fullName evidence="3">Circularly permuted type 2 ATP-grasp protein</fullName>
    </recommendedName>
</protein>
<evidence type="ECO:0008006" key="3">
    <source>
        <dbReference type="Google" id="ProtNLM"/>
    </source>
</evidence>
<dbReference type="Proteomes" id="UP000638849">
    <property type="component" value="Unassembled WGS sequence"/>
</dbReference>
<keyword evidence="2" id="KW-1185">Reference proteome</keyword>
<proteinExistence type="predicted"/>
<sequence length="447" mass="48522">MTATCTARWFDRYREPPETGVAPGRIAEIVVEEMRGLRPLPAYPVALQPLLLPVAEFRELLRAATDLLALIRRAVLHAGPDRAGRIAALGIDRADVPLFTADEDFELRHCADMGRADVVIGPDGPRFVEFNVSGAFGGMPDCHAHQQAWRRIAALAGRPAYLGVDPWVHLAALVERTCAEFGVPPGIVVVNDVGDGTVLATGRSVQMWLDGLRTHGIEATHVQVADLLDTLGHPGTLRHPVGLCGFDLDDMRTVGHDIGPARRALDAGFRMIPSQTSWLLHTKKVLARLSEGVPWMGAADRDLVARYVPWSRVVGDRPVTWRGRRYELPQLLIEHRESFVLKGATGCSAQEVSFGSWTEPTDWARLVDEGVRTGYPVAQEIVRSAPYPVDLLAETGEITRVAANAVVSPFVLGGVGAGCTARFDWAERPGVVLCANGAVETCLLAEL</sequence>
<gene>
    <name evidence="1" type="ORF">JBF12_00030</name>
</gene>
<name>A0ABS0R264_9ACTN</name>
<dbReference type="RefSeq" id="WP_198274744.1">
    <property type="nucleotide sequence ID" value="NZ_BAAAIF010000026.1"/>
</dbReference>
<evidence type="ECO:0000313" key="1">
    <source>
        <dbReference type="EMBL" id="MBI0311451.1"/>
    </source>
</evidence>
<reference evidence="1 2" key="1">
    <citation type="submission" date="2020-12" db="EMBL/GenBank/DDBJ databases">
        <authorList>
            <person name="Kusuma A.B."/>
            <person name="Nouioui I."/>
            <person name="Goodfellow M."/>
        </authorList>
    </citation>
    <scope>NUCLEOTIDE SEQUENCE [LARGE SCALE GENOMIC DNA]</scope>
    <source>
        <strain evidence="1 2">DSM 41764</strain>
    </source>
</reference>
<accession>A0ABS0R264</accession>
<organism evidence="1 2">
    <name type="scientific">Streptomyces javensis</name>
    <dbReference type="NCBI Taxonomy" id="114698"/>
    <lineage>
        <taxon>Bacteria</taxon>
        <taxon>Bacillati</taxon>
        <taxon>Actinomycetota</taxon>
        <taxon>Actinomycetes</taxon>
        <taxon>Kitasatosporales</taxon>
        <taxon>Streptomycetaceae</taxon>
        <taxon>Streptomyces</taxon>
        <taxon>Streptomyces violaceusniger group</taxon>
    </lineage>
</organism>
<comment type="caution">
    <text evidence="1">The sequence shown here is derived from an EMBL/GenBank/DDBJ whole genome shotgun (WGS) entry which is preliminary data.</text>
</comment>